<comment type="caution">
    <text evidence="1">The sequence shown here is derived from an EMBL/GenBank/DDBJ whole genome shotgun (WGS) entry which is preliminary data.</text>
</comment>
<evidence type="ECO:0000313" key="2">
    <source>
        <dbReference type="Proteomes" id="UP001166947"/>
    </source>
</evidence>
<accession>A0ABT2FDH9</accession>
<dbReference type="RefSeq" id="WP_259292023.1">
    <property type="nucleotide sequence ID" value="NZ_JANUXW010000007.1"/>
</dbReference>
<sequence length="316" mass="34521">MFKTERVPVTLFQSTDEGAPQLTATAGSLKTILKACLVTGYGDKQALGWESAYEDGSYIAFRSKHEKASKCWLSVDNQYPRAVDVVGYHEMSAKNTGQKKFGVGSSSYYFSVLPDNRNSAQWLLVGHGRGFCLVVRSSYFNVNGSVFLYFGDFPSVAPSDSRNCIIIQSTGTNKSISSNEVGIGDMILGQLSGSQINTGQMALAASYDQLGFNVPCIGGGAMNKGRGEPYPNPISGGFTAFEIFVLEYYSLGSDNNYSMRGKLPGLLGIRERLPSIEELSFFDNLDDSGDRFVKFNTNHSQVGRDCFLLNCTAWEI</sequence>
<reference evidence="1" key="1">
    <citation type="submission" date="2022-08" db="EMBL/GenBank/DDBJ databases">
        <authorList>
            <person name="Volokhov D.V."/>
            <person name="Furtak V.A."/>
            <person name="Zagorodnyaya T.A."/>
        </authorList>
    </citation>
    <scope>NUCLEOTIDE SEQUENCE</scope>
    <source>
        <strain evidence="1">CSL10203-ORH2</strain>
    </source>
</reference>
<protein>
    <recommendedName>
        <fullName evidence="3">TLDc domain-containing protein</fullName>
    </recommendedName>
</protein>
<evidence type="ECO:0000313" key="1">
    <source>
        <dbReference type="EMBL" id="MCS4534236.1"/>
    </source>
</evidence>
<organism evidence="1 2">
    <name type="scientific">Neisseria montereyensis</name>
    <dbReference type="NCBI Taxonomy" id="2973938"/>
    <lineage>
        <taxon>Bacteria</taxon>
        <taxon>Pseudomonadati</taxon>
        <taxon>Pseudomonadota</taxon>
        <taxon>Betaproteobacteria</taxon>
        <taxon>Neisseriales</taxon>
        <taxon>Neisseriaceae</taxon>
        <taxon>Neisseria</taxon>
    </lineage>
</organism>
<name>A0ABT2FDH9_9NEIS</name>
<gene>
    <name evidence="1" type="ORF">NXS09_07985</name>
</gene>
<proteinExistence type="predicted"/>
<keyword evidence="2" id="KW-1185">Reference proteome</keyword>
<dbReference type="Proteomes" id="UP001166947">
    <property type="component" value="Unassembled WGS sequence"/>
</dbReference>
<dbReference type="EMBL" id="JANUXW010000007">
    <property type="protein sequence ID" value="MCS4534236.1"/>
    <property type="molecule type" value="Genomic_DNA"/>
</dbReference>
<evidence type="ECO:0008006" key="3">
    <source>
        <dbReference type="Google" id="ProtNLM"/>
    </source>
</evidence>
<reference evidence="1" key="2">
    <citation type="journal article" date="2023" name="Curr. Microbiol.">
        <title>Neisseria montereyensis sp. nov., Isolated from Oropharynx of California Sea Lion (Zalophus californianus): Genomic, Phylogenetic, and Phenotypic Study.</title>
        <authorList>
            <person name="Volokhov D.V."/>
            <person name="Zagorodnyaya T.A."/>
            <person name="Furtak V.A."/>
            <person name="Nattanmai G."/>
            <person name="Randall L."/>
            <person name="Jose S."/>
            <person name="Gao Y."/>
            <person name="Gulland F.M."/>
            <person name="Eisenberg T."/>
            <person name="Delmonte P."/>
            <person name="Blom J."/>
            <person name="Mitchell K.K."/>
        </authorList>
    </citation>
    <scope>NUCLEOTIDE SEQUENCE</scope>
    <source>
        <strain evidence="1">CSL10203-ORH2</strain>
    </source>
</reference>